<dbReference type="EC" id="3.3.2.9" evidence="4"/>
<dbReference type="PRINTS" id="PR00412">
    <property type="entry name" value="EPOXHYDRLASE"/>
</dbReference>
<accession>A0A0D2N267</accession>
<dbReference type="OrthoDB" id="7130006at2759"/>
<name>A0A0D2N267_9CHLO</name>
<dbReference type="InterPro" id="IPR000073">
    <property type="entry name" value="AB_hydrolase_1"/>
</dbReference>
<dbReference type="SUPFAM" id="SSF53474">
    <property type="entry name" value="alpha/beta-Hydrolases"/>
    <property type="match status" value="1"/>
</dbReference>
<feature type="domain" description="AB hydrolase-1" evidence="3">
    <location>
        <begin position="1"/>
        <end position="220"/>
    </location>
</feature>
<dbReference type="GO" id="GO:0033961">
    <property type="term" value="F:cis-stilbene-oxide hydrolase activity"/>
    <property type="evidence" value="ECO:0007669"/>
    <property type="project" value="UniProtKB-EC"/>
</dbReference>
<reference evidence="4 5" key="1">
    <citation type="journal article" date="2013" name="BMC Genomics">
        <title>Reconstruction of the lipid metabolism for the microalga Monoraphidium neglectum from its genome sequence reveals characteristics suitable for biofuel production.</title>
        <authorList>
            <person name="Bogen C."/>
            <person name="Al-Dilaimi A."/>
            <person name="Albersmeier A."/>
            <person name="Wichmann J."/>
            <person name="Grundmann M."/>
            <person name="Rupp O."/>
            <person name="Lauersen K.J."/>
            <person name="Blifernez-Klassen O."/>
            <person name="Kalinowski J."/>
            <person name="Goesmann A."/>
            <person name="Mussgnug J.H."/>
            <person name="Kruse O."/>
        </authorList>
    </citation>
    <scope>NUCLEOTIDE SEQUENCE [LARGE SCALE GENOMIC DNA]</scope>
    <source>
        <strain evidence="4 5">SAG 48.87</strain>
    </source>
</reference>
<gene>
    <name evidence="4" type="ORF">MNEG_1385</name>
</gene>
<protein>
    <submittedName>
        <fullName evidence="4">Alpha/beta hydrolase fold protein</fullName>
        <ecNumber evidence="4">3.3.2.9</ecNumber>
    </submittedName>
</protein>
<keyword evidence="1 4" id="KW-0378">Hydrolase</keyword>
<dbReference type="RefSeq" id="XP_013905581.1">
    <property type="nucleotide sequence ID" value="XM_014050127.1"/>
</dbReference>
<dbReference type="AlphaFoldDB" id="A0A0D2N267"/>
<evidence type="ECO:0000313" key="5">
    <source>
        <dbReference type="Proteomes" id="UP000054498"/>
    </source>
</evidence>
<evidence type="ECO:0000313" key="4">
    <source>
        <dbReference type="EMBL" id="KIZ06562.1"/>
    </source>
</evidence>
<organism evidence="4 5">
    <name type="scientific">Monoraphidium neglectum</name>
    <dbReference type="NCBI Taxonomy" id="145388"/>
    <lineage>
        <taxon>Eukaryota</taxon>
        <taxon>Viridiplantae</taxon>
        <taxon>Chlorophyta</taxon>
        <taxon>core chlorophytes</taxon>
        <taxon>Chlorophyceae</taxon>
        <taxon>CS clade</taxon>
        <taxon>Sphaeropleales</taxon>
        <taxon>Selenastraceae</taxon>
        <taxon>Monoraphidium</taxon>
    </lineage>
</organism>
<evidence type="ECO:0000256" key="1">
    <source>
        <dbReference type="ARBA" id="ARBA00022801"/>
    </source>
</evidence>
<dbReference type="Pfam" id="PF00561">
    <property type="entry name" value="Abhydrolase_1"/>
    <property type="match status" value="1"/>
</dbReference>
<dbReference type="STRING" id="145388.A0A0D2N267"/>
<keyword evidence="5" id="KW-1185">Reference proteome</keyword>
<dbReference type="Gene3D" id="3.40.50.1820">
    <property type="entry name" value="alpha/beta hydrolase"/>
    <property type="match status" value="1"/>
</dbReference>
<comment type="similarity">
    <text evidence="2">Belongs to the AB hydrolase superfamily. Epoxide hydrolase family.</text>
</comment>
<dbReference type="InterPro" id="IPR000639">
    <property type="entry name" value="Epox_hydrolase-like"/>
</dbReference>
<evidence type="ECO:0000256" key="2">
    <source>
        <dbReference type="ARBA" id="ARBA00038334"/>
    </source>
</evidence>
<dbReference type="InterPro" id="IPR029058">
    <property type="entry name" value="AB_hydrolase_fold"/>
</dbReference>
<dbReference type="KEGG" id="mng:MNEG_1385"/>
<dbReference type="GeneID" id="25731353"/>
<dbReference type="EMBL" id="KK100356">
    <property type="protein sequence ID" value="KIZ06562.1"/>
    <property type="molecule type" value="Genomic_DNA"/>
</dbReference>
<dbReference type="Proteomes" id="UP000054498">
    <property type="component" value="Unassembled WGS sequence"/>
</dbReference>
<dbReference type="PANTHER" id="PTHR43329">
    <property type="entry name" value="EPOXIDE HYDROLASE"/>
    <property type="match status" value="1"/>
</dbReference>
<proteinExistence type="inferred from homology"/>
<evidence type="ECO:0000259" key="3">
    <source>
        <dbReference type="Pfam" id="PF00561"/>
    </source>
</evidence>
<sequence>MLGYCGSDPATASDAPSDVAAYSLGRVAESLVGLLDELGVARAAVMGHDWGAAVAWRMALAYPERVERLAVVSVGHPECGAAAAGIEQRRSWWYLFLFATPGAEAWVRANDWALLREMLGSAGGAPPDAMATYLQRLGQPGALQAALRWYRANHSPAAIASTRIRHGACPLLAMPVMGVWPSSDGVLAEAQMTASAGFVADLRLWRYERLEGAGHWAQRDAPNELNKLLLSFLGQDFGDAAKQDNGAQVQQQRRQERSRL</sequence>